<feature type="region of interest" description="Disordered" evidence="1">
    <location>
        <begin position="68"/>
        <end position="99"/>
    </location>
</feature>
<evidence type="ECO:0000313" key="3">
    <source>
        <dbReference type="Proteomes" id="UP000265515"/>
    </source>
</evidence>
<feature type="compositionally biased region" description="Gly residues" evidence="1">
    <location>
        <begin position="470"/>
        <end position="480"/>
    </location>
</feature>
<gene>
    <name evidence="2" type="ORF">CBR_g8132</name>
</gene>
<sequence length="671" mass="73000">MKCKLCDQEFVDSQSECVLHFTIKNNCPQATLDILAEIWNKSSHHFDQSHWKKIQTYLAERGWADKRGQLGRQGGEEDEDDPKRVANDDAEESVGACEVSEGGGVDVGRGVDDDRSADVPINVEREAECDRGALRAEKRAVPDIVTEEYNMFRRHIATCPPRVHLSLPNLHRISGDGIVEQHKGVAEMLTAMRRDVAATGATILTDGRKSITTDQIVNFLADGSSRAYLLRTVLRDRVEQDKAEVVVRRWKMIFDDFGVGNVNVICTDSAGTSIAYFEGVRRTNQRRELTEESYIYLRQQAGSDRQLYQDLRTALREFHSSEGDYTYGDRDGDRDAKACRGEKETSAVGQCSGMESMPGVSLRRTGDDIECPPIEEMDVKTDVERRNREERQRELALAQCCPTTLDAARALETGVASVDTLDRRDICGTGEQSYNVEEGGGPQCAHGDGGIYRQGLDPIRGEDDDEEGGGDGPVGGGAAPYGGTDAVAQRDVCEEEAQTTGGGHEADAGGGRAPAAHVLRCADEGHREPSTVLIVSDRPDAGVQGVYVLPSGGDMPAAVLEFDGREDLLVEDQRGQMEDDSRRVLADPPLYVPCSPSVSFSMTGVTPLGWDPAVQMESIRATCATNTRSWDSASGPGTGTGVGESRGLDSLSPQSRMKTRPHGLGSVRKVT</sequence>
<proteinExistence type="predicted"/>
<dbReference type="Proteomes" id="UP000265515">
    <property type="component" value="Unassembled WGS sequence"/>
</dbReference>
<name>A0A388KLB3_CHABU</name>
<dbReference type="EMBL" id="BFEA01000136">
    <property type="protein sequence ID" value="GBG70832.1"/>
    <property type="molecule type" value="Genomic_DNA"/>
</dbReference>
<protein>
    <submittedName>
        <fullName evidence="2">Uncharacterized protein</fullName>
    </submittedName>
</protein>
<comment type="caution">
    <text evidence="2">The sequence shown here is derived from an EMBL/GenBank/DDBJ whole genome shotgun (WGS) entry which is preliminary data.</text>
</comment>
<feature type="region of interest" description="Disordered" evidence="1">
    <location>
        <begin position="625"/>
        <end position="671"/>
    </location>
</feature>
<dbReference type="AlphaFoldDB" id="A0A388KLB3"/>
<accession>A0A388KLB3</accession>
<organism evidence="2 3">
    <name type="scientific">Chara braunii</name>
    <name type="common">Braun's stonewort</name>
    <dbReference type="NCBI Taxonomy" id="69332"/>
    <lineage>
        <taxon>Eukaryota</taxon>
        <taxon>Viridiplantae</taxon>
        <taxon>Streptophyta</taxon>
        <taxon>Charophyceae</taxon>
        <taxon>Charales</taxon>
        <taxon>Characeae</taxon>
        <taxon>Chara</taxon>
    </lineage>
</organism>
<evidence type="ECO:0000256" key="1">
    <source>
        <dbReference type="SAM" id="MobiDB-lite"/>
    </source>
</evidence>
<feature type="region of interest" description="Disordered" evidence="1">
    <location>
        <begin position="432"/>
        <end position="484"/>
    </location>
</feature>
<dbReference type="Gramene" id="GBG70832">
    <property type="protein sequence ID" value="GBG70832"/>
    <property type="gene ID" value="CBR_g8132"/>
</dbReference>
<keyword evidence="3" id="KW-1185">Reference proteome</keyword>
<feature type="compositionally biased region" description="Gly residues" evidence="1">
    <location>
        <begin position="438"/>
        <end position="452"/>
    </location>
</feature>
<reference evidence="2 3" key="1">
    <citation type="journal article" date="2018" name="Cell">
        <title>The Chara Genome: Secondary Complexity and Implications for Plant Terrestrialization.</title>
        <authorList>
            <person name="Nishiyama T."/>
            <person name="Sakayama H."/>
            <person name="Vries J.D."/>
            <person name="Buschmann H."/>
            <person name="Saint-Marcoux D."/>
            <person name="Ullrich K.K."/>
            <person name="Haas F.B."/>
            <person name="Vanderstraeten L."/>
            <person name="Becker D."/>
            <person name="Lang D."/>
            <person name="Vosolsobe S."/>
            <person name="Rombauts S."/>
            <person name="Wilhelmsson P.K.I."/>
            <person name="Janitza P."/>
            <person name="Kern R."/>
            <person name="Heyl A."/>
            <person name="Rumpler F."/>
            <person name="Villalobos L.I.A.C."/>
            <person name="Clay J.M."/>
            <person name="Skokan R."/>
            <person name="Toyoda A."/>
            <person name="Suzuki Y."/>
            <person name="Kagoshima H."/>
            <person name="Schijlen E."/>
            <person name="Tajeshwar N."/>
            <person name="Catarino B."/>
            <person name="Hetherington A.J."/>
            <person name="Saltykova A."/>
            <person name="Bonnot C."/>
            <person name="Breuninger H."/>
            <person name="Symeonidi A."/>
            <person name="Radhakrishnan G.V."/>
            <person name="Van Nieuwerburgh F."/>
            <person name="Deforce D."/>
            <person name="Chang C."/>
            <person name="Karol K.G."/>
            <person name="Hedrich R."/>
            <person name="Ulvskov P."/>
            <person name="Glockner G."/>
            <person name="Delwiche C.F."/>
            <person name="Petrasek J."/>
            <person name="Van de Peer Y."/>
            <person name="Friml J."/>
            <person name="Beilby M."/>
            <person name="Dolan L."/>
            <person name="Kohara Y."/>
            <person name="Sugano S."/>
            <person name="Fujiyama A."/>
            <person name="Delaux P.-M."/>
            <person name="Quint M."/>
            <person name="TheiBen G."/>
            <person name="Hagemann M."/>
            <person name="Harholt J."/>
            <person name="Dunand C."/>
            <person name="Zachgo S."/>
            <person name="Langdale J."/>
            <person name="Maumus F."/>
            <person name="Straeten D.V.D."/>
            <person name="Gould S.B."/>
            <person name="Rensing S.A."/>
        </authorList>
    </citation>
    <scope>NUCLEOTIDE SEQUENCE [LARGE SCALE GENOMIC DNA]</scope>
    <source>
        <strain evidence="2 3">S276</strain>
    </source>
</reference>
<evidence type="ECO:0000313" key="2">
    <source>
        <dbReference type="EMBL" id="GBG70832.1"/>
    </source>
</evidence>